<feature type="transmembrane region" description="Helical" evidence="5">
    <location>
        <begin position="12"/>
        <end position="34"/>
    </location>
</feature>
<dbReference type="InterPro" id="IPR024199">
    <property type="entry name" value="Uncharacterised_DsbB"/>
</dbReference>
<dbReference type="GO" id="GO:0015035">
    <property type="term" value="F:protein-disulfide reductase activity"/>
    <property type="evidence" value="ECO:0007669"/>
    <property type="project" value="InterPro"/>
</dbReference>
<dbReference type="RefSeq" id="WP_160095190.1">
    <property type="nucleotide sequence ID" value="NZ_CP047224.1"/>
</dbReference>
<dbReference type="Pfam" id="PF02600">
    <property type="entry name" value="DsbB"/>
    <property type="match status" value="1"/>
</dbReference>
<feature type="transmembrane region" description="Helical" evidence="5">
    <location>
        <begin position="46"/>
        <end position="62"/>
    </location>
</feature>
<evidence type="ECO:0000313" key="6">
    <source>
        <dbReference type="EMBL" id="QHD65108.1"/>
    </source>
</evidence>
<dbReference type="InterPro" id="IPR023380">
    <property type="entry name" value="DsbB-like_sf"/>
</dbReference>
<gene>
    <name evidence="6" type="ORF">GP480_01385</name>
</gene>
<reference evidence="6 7" key="1">
    <citation type="journal article" date="2020" name="MBio">
        <title>Erratum for Teymournejad et al., 'Isolation and Molecular Analysis of a Novel Neorickettsia Species That Causes Potomac Horse Fever'.</title>
        <authorList>
            <person name="Teymournejad O."/>
            <person name="Lin M."/>
            <person name="Bekebrede H."/>
            <person name="Kamr A."/>
            <person name="Toribio R.E."/>
            <person name="Arroyo L.G."/>
            <person name="Baird J.D."/>
            <person name="Rikihisa Y."/>
        </authorList>
    </citation>
    <scope>NUCLEOTIDE SEQUENCE [LARGE SCALE GENOMIC DNA]</scope>
    <source>
        <strain evidence="6 7">Fin17</strain>
    </source>
</reference>
<dbReference type="Gene3D" id="1.20.1550.10">
    <property type="entry name" value="DsbB-like"/>
    <property type="match status" value="1"/>
</dbReference>
<keyword evidence="3 5" id="KW-1133">Transmembrane helix</keyword>
<proteinExistence type="predicted"/>
<dbReference type="GO" id="GO:0016020">
    <property type="term" value="C:membrane"/>
    <property type="evidence" value="ECO:0007669"/>
    <property type="project" value="UniProtKB-SubCell"/>
</dbReference>
<protein>
    <submittedName>
        <fullName evidence="6">Disulfide bond formation protein B</fullName>
    </submittedName>
</protein>
<dbReference type="Proteomes" id="UP000464912">
    <property type="component" value="Chromosome"/>
</dbReference>
<evidence type="ECO:0000256" key="4">
    <source>
        <dbReference type="ARBA" id="ARBA00023136"/>
    </source>
</evidence>
<keyword evidence="2 5" id="KW-0812">Transmembrane</keyword>
<organism evidence="6 7">
    <name type="scientific">Neorickettsia findlayensis</name>
    <dbReference type="NCBI Taxonomy" id="2686014"/>
    <lineage>
        <taxon>Bacteria</taxon>
        <taxon>Pseudomonadati</taxon>
        <taxon>Pseudomonadota</taxon>
        <taxon>Alphaproteobacteria</taxon>
        <taxon>Rickettsiales</taxon>
        <taxon>Anaplasmataceae</taxon>
        <taxon>Neorickettsia</taxon>
    </lineage>
</organism>
<evidence type="ECO:0000256" key="2">
    <source>
        <dbReference type="ARBA" id="ARBA00022692"/>
    </source>
</evidence>
<dbReference type="AlphaFoldDB" id="A0A6P1G9X9"/>
<name>A0A6P1G9X9_9RICK</name>
<sequence length="165" mass="18896">MYRYLLSPTRLVAVTLLVPSLLALLLAVILQYGFHYYPCTLCIYERWPYFISTLIAIGLLLVENGNRFLIYFAVAFLFSGALITLYHIGVEMHLFTMPENCTITYGDTLNITNLYEQISTNEIVRCDDPQKLLGIRLTYLNLLYSLGSAFLVIFACVRNENRSTN</sequence>
<dbReference type="InterPro" id="IPR003752">
    <property type="entry name" value="DiS_bond_form_DsbB/BdbC"/>
</dbReference>
<keyword evidence="4 5" id="KW-0472">Membrane</keyword>
<accession>A0A6P1G9X9</accession>
<comment type="subcellular location">
    <subcellularLocation>
        <location evidence="1">Membrane</location>
        <topology evidence="1">Multi-pass membrane protein</topology>
    </subcellularLocation>
</comment>
<evidence type="ECO:0000313" key="7">
    <source>
        <dbReference type="Proteomes" id="UP000464912"/>
    </source>
</evidence>
<feature type="transmembrane region" description="Helical" evidence="5">
    <location>
        <begin position="137"/>
        <end position="157"/>
    </location>
</feature>
<evidence type="ECO:0000256" key="3">
    <source>
        <dbReference type="ARBA" id="ARBA00022989"/>
    </source>
</evidence>
<keyword evidence="7" id="KW-1185">Reference proteome</keyword>
<feature type="transmembrane region" description="Helical" evidence="5">
    <location>
        <begin position="69"/>
        <end position="88"/>
    </location>
</feature>
<evidence type="ECO:0000256" key="1">
    <source>
        <dbReference type="ARBA" id="ARBA00004141"/>
    </source>
</evidence>
<reference evidence="6 7" key="2">
    <citation type="journal article" date="2020" name="MBio">
        <title>Isolation and Molecular Analysis of a Novel Neorickettsia Species That Causes Potomac Horse Fever.</title>
        <authorList>
            <person name="Teymournejad O."/>
            <person name="Lin M."/>
            <person name="Bekebrede H."/>
            <person name="Kamr A."/>
            <person name="Toribio R.E."/>
            <person name="Arroyo L.G."/>
            <person name="Baird J.D."/>
            <person name="Rikihisa Y."/>
        </authorList>
    </citation>
    <scope>NUCLEOTIDE SEQUENCE [LARGE SCALE GENOMIC DNA]</scope>
    <source>
        <strain evidence="6 7">Fin17</strain>
    </source>
</reference>
<dbReference type="EMBL" id="CP047224">
    <property type="protein sequence ID" value="QHD65108.1"/>
    <property type="molecule type" value="Genomic_DNA"/>
</dbReference>
<evidence type="ECO:0000256" key="5">
    <source>
        <dbReference type="SAM" id="Phobius"/>
    </source>
</evidence>
<dbReference type="SUPFAM" id="SSF158442">
    <property type="entry name" value="DsbB-like"/>
    <property type="match status" value="1"/>
</dbReference>
<dbReference type="KEGG" id="nef:GP480_01385"/>
<dbReference type="GO" id="GO:0006457">
    <property type="term" value="P:protein folding"/>
    <property type="evidence" value="ECO:0007669"/>
    <property type="project" value="InterPro"/>
</dbReference>
<dbReference type="PIRSF" id="PIRSF033913">
    <property type="entry name" value="S-S_format_DsbB"/>
    <property type="match status" value="1"/>
</dbReference>